<reference evidence="1" key="1">
    <citation type="submission" date="2023-11" db="EMBL/GenBank/DDBJ databases">
        <title>Genome sequence of Cyanobacterium aponinum BCRC AL20115.</title>
        <authorList>
            <person name="Chang H.-Y."/>
            <person name="Lin K.-M."/>
            <person name="Hsueh H.-T."/>
            <person name="Chu H.-A."/>
            <person name="Kuo C.-H."/>
        </authorList>
    </citation>
    <scope>NUCLEOTIDE SEQUENCE</scope>
    <source>
        <strain evidence="1">AL20115</strain>
    </source>
</reference>
<dbReference type="EMBL" id="CP138348">
    <property type="protein sequence ID" value="WPF88827.1"/>
    <property type="molecule type" value="Genomic_DNA"/>
</dbReference>
<dbReference type="AlphaFoldDB" id="A0AAF0ZEU3"/>
<dbReference type="RefSeq" id="WP_241537574.1">
    <property type="nucleotide sequence ID" value="NZ_CP138348.1"/>
</dbReference>
<protein>
    <submittedName>
        <fullName evidence="1">Uncharacterized protein</fullName>
    </submittedName>
</protein>
<sequence length="53" mass="5944">MGCQDHAKINFTDGISFKKRPVLILWCDGDDVIVAVVISAQPRSNTDIVLEKW</sequence>
<organism evidence="1">
    <name type="scientific">Cyanobacterium aponinum AL20115</name>
    <dbReference type="NCBI Taxonomy" id="3090662"/>
    <lineage>
        <taxon>Bacteria</taxon>
        <taxon>Bacillati</taxon>
        <taxon>Cyanobacteriota</taxon>
        <taxon>Cyanophyceae</taxon>
        <taxon>Oscillatoriophycideae</taxon>
        <taxon>Chroococcales</taxon>
        <taxon>Geminocystaceae</taxon>
        <taxon>Cyanobacterium</taxon>
    </lineage>
</organism>
<evidence type="ECO:0000313" key="1">
    <source>
        <dbReference type="EMBL" id="WPF88827.1"/>
    </source>
</evidence>
<proteinExistence type="predicted"/>
<gene>
    <name evidence="1" type="ORF">SAY89_00710</name>
</gene>
<accession>A0AAF0ZEU3</accession>
<name>A0AAF0ZEU3_9CHRO</name>